<dbReference type="GO" id="GO:0016757">
    <property type="term" value="F:glycosyltransferase activity"/>
    <property type="evidence" value="ECO:0000318"/>
    <property type="project" value="GO_Central"/>
</dbReference>
<dbReference type="eggNOG" id="KOG4698">
    <property type="taxonomic scope" value="Eukaryota"/>
</dbReference>
<dbReference type="InterPro" id="IPR007657">
    <property type="entry name" value="Glycosyltransferase_61"/>
</dbReference>
<dbReference type="STRING" id="3988.B9RCX8"/>
<keyword evidence="3" id="KW-0808">Transferase</keyword>
<dbReference type="EMBL" id="EQ973775">
    <property type="protein sequence ID" value="EEF50795.1"/>
    <property type="molecule type" value="Genomic_DNA"/>
</dbReference>
<dbReference type="PANTHER" id="PTHR20961:SF103">
    <property type="entry name" value="PUTATIVE-RELATED"/>
    <property type="match status" value="1"/>
</dbReference>
<dbReference type="AlphaFoldDB" id="B9RCX8"/>
<sequence length="394" mass="44046">MAKWDPSYRQGSQFPLSGQISCDRTQLRYDLCWINGQTVLDPTTSAFFVVRSTNSAPPYLVETIKPYPRKFEAFIMAQIKELTITSGPFAPSCQVQHTAPALVFSAGGYTGNFFHDFNDGFIPLYITVNTIYPDQDFVMVVSEAPDWWISKYVDLLSAFTAHPIVTLNDTSTHCFPSVTFGLISHGFMTMNQRLMPNSKTITQFRGLLDKAYSQSLTSNVNNNLSAPKSRPRLIIASRNGSAGRVILNQDELIEMSKELGFDVIIFEPKANTSLQESYVLVNSSHAMIGVHGAALTHSLFLRPGSVLVQVVPIGLEWASDAFFGRVGRGLKLEYVEYKIGVEESSLVGTYGSDSLLLTDPHGIQEQNVKLDMKRFREYLKQAYKKAKQFMDREG</sequence>
<dbReference type="Proteomes" id="UP000008311">
    <property type="component" value="Unassembled WGS sequence"/>
</dbReference>
<evidence type="ECO:0000256" key="2">
    <source>
        <dbReference type="ARBA" id="ARBA00022676"/>
    </source>
</evidence>
<comment type="subcellular location">
    <subcellularLocation>
        <location evidence="1">Golgi apparatus membrane</location>
        <topology evidence="1">Single-pass type II membrane protein</topology>
    </subcellularLocation>
</comment>
<evidence type="ECO:0000256" key="3">
    <source>
        <dbReference type="ARBA" id="ARBA00022679"/>
    </source>
</evidence>
<reference evidence="7" key="1">
    <citation type="journal article" date="2010" name="Nat. Biotechnol.">
        <title>Draft genome sequence of the oilseed species Ricinus communis.</title>
        <authorList>
            <person name="Chan A.P."/>
            <person name="Crabtree J."/>
            <person name="Zhao Q."/>
            <person name="Lorenzi H."/>
            <person name="Orvis J."/>
            <person name="Puiu D."/>
            <person name="Melake-Berhan A."/>
            <person name="Jones K.M."/>
            <person name="Redman J."/>
            <person name="Chen G."/>
            <person name="Cahoon E.B."/>
            <person name="Gedil M."/>
            <person name="Stanke M."/>
            <person name="Haas B.J."/>
            <person name="Wortman J.R."/>
            <person name="Fraser-Liggett C.M."/>
            <person name="Ravel J."/>
            <person name="Rabinowicz P.D."/>
        </authorList>
    </citation>
    <scope>NUCLEOTIDE SEQUENCE [LARGE SCALE GENOMIC DNA]</scope>
    <source>
        <strain evidence="7">cv. Hale</strain>
    </source>
</reference>
<evidence type="ECO:0000313" key="6">
    <source>
        <dbReference type="EMBL" id="EEF50795.1"/>
    </source>
</evidence>
<protein>
    <submittedName>
        <fullName evidence="6">Glycosyltransferase, putative</fullName>
    </submittedName>
</protein>
<evidence type="ECO:0000256" key="4">
    <source>
        <dbReference type="ARBA" id="ARBA00023180"/>
    </source>
</evidence>
<dbReference type="InterPro" id="IPR049625">
    <property type="entry name" value="Glyco_transf_61_cat"/>
</dbReference>
<keyword evidence="7" id="KW-1185">Reference proteome</keyword>
<dbReference type="PANTHER" id="PTHR20961">
    <property type="entry name" value="GLYCOSYLTRANSFERASE"/>
    <property type="match status" value="1"/>
</dbReference>
<evidence type="ECO:0000256" key="1">
    <source>
        <dbReference type="ARBA" id="ARBA00004323"/>
    </source>
</evidence>
<organism evidence="6 7">
    <name type="scientific">Ricinus communis</name>
    <name type="common">Castor bean</name>
    <dbReference type="NCBI Taxonomy" id="3988"/>
    <lineage>
        <taxon>Eukaryota</taxon>
        <taxon>Viridiplantae</taxon>
        <taxon>Streptophyta</taxon>
        <taxon>Embryophyta</taxon>
        <taxon>Tracheophyta</taxon>
        <taxon>Spermatophyta</taxon>
        <taxon>Magnoliopsida</taxon>
        <taxon>eudicotyledons</taxon>
        <taxon>Gunneridae</taxon>
        <taxon>Pentapetalae</taxon>
        <taxon>rosids</taxon>
        <taxon>fabids</taxon>
        <taxon>Malpighiales</taxon>
        <taxon>Euphorbiaceae</taxon>
        <taxon>Acalyphoideae</taxon>
        <taxon>Acalypheae</taxon>
        <taxon>Ricinus</taxon>
    </lineage>
</organism>
<gene>
    <name evidence="6" type="ORF">RCOM_1622020</name>
</gene>
<name>B9RCX8_RICCO</name>
<dbReference type="FunCoup" id="B9RCX8">
    <property type="interactions" value="321"/>
</dbReference>
<dbReference type="GO" id="GO:0016763">
    <property type="term" value="F:pentosyltransferase activity"/>
    <property type="evidence" value="ECO:0007669"/>
    <property type="project" value="UniProtKB-ARBA"/>
</dbReference>
<dbReference type="InParanoid" id="B9RCX8"/>
<dbReference type="GO" id="GO:0000139">
    <property type="term" value="C:Golgi membrane"/>
    <property type="evidence" value="ECO:0007669"/>
    <property type="project" value="UniProtKB-SubCell"/>
</dbReference>
<keyword evidence="4" id="KW-0325">Glycoprotein</keyword>
<proteinExistence type="predicted"/>
<evidence type="ECO:0000313" key="7">
    <source>
        <dbReference type="Proteomes" id="UP000008311"/>
    </source>
</evidence>
<keyword evidence="2" id="KW-0328">Glycosyltransferase</keyword>
<accession>B9RCX8</accession>
<dbReference type="Pfam" id="PF04577">
    <property type="entry name" value="Glyco_transf_61"/>
    <property type="match status" value="1"/>
</dbReference>
<feature type="domain" description="Glycosyltransferase 61 catalytic" evidence="5">
    <location>
        <begin position="203"/>
        <end position="308"/>
    </location>
</feature>
<evidence type="ECO:0000259" key="5">
    <source>
        <dbReference type="Pfam" id="PF04577"/>
    </source>
</evidence>